<dbReference type="InterPro" id="IPR013528">
    <property type="entry name" value="HMG_CoA_synth_N"/>
</dbReference>
<evidence type="ECO:0000256" key="2">
    <source>
        <dbReference type="ARBA" id="ARBA00022679"/>
    </source>
</evidence>
<dbReference type="InterPro" id="IPR013746">
    <property type="entry name" value="HMG_CoA_synt_C_dom"/>
</dbReference>
<feature type="domain" description="Hydroxymethylglutaryl-coenzyme A synthase C-terminal" evidence="4">
    <location>
        <begin position="272"/>
        <end position="381"/>
    </location>
</feature>
<dbReference type="Gene3D" id="3.40.47.10">
    <property type="match status" value="2"/>
</dbReference>
<gene>
    <name evidence="5" type="ORF">GA0070618_5885</name>
</gene>
<dbReference type="EMBL" id="LT607413">
    <property type="protein sequence ID" value="SCF37262.1"/>
    <property type="molecule type" value="Genomic_DNA"/>
</dbReference>
<dbReference type="OrthoDB" id="9769523at2"/>
<dbReference type="CDD" id="cd00827">
    <property type="entry name" value="init_cond_enzymes"/>
    <property type="match status" value="1"/>
</dbReference>
<evidence type="ECO:0000259" key="3">
    <source>
        <dbReference type="Pfam" id="PF01154"/>
    </source>
</evidence>
<reference evidence="6" key="1">
    <citation type="submission" date="2016-06" db="EMBL/GenBank/DDBJ databases">
        <authorList>
            <person name="Varghese N."/>
            <person name="Submissions Spin"/>
        </authorList>
    </citation>
    <scope>NUCLEOTIDE SEQUENCE [LARGE SCALE GENOMIC DNA]</scope>
    <source>
        <strain evidence="6">DSM 43816</strain>
    </source>
</reference>
<evidence type="ECO:0000259" key="4">
    <source>
        <dbReference type="Pfam" id="PF08540"/>
    </source>
</evidence>
<dbReference type="GO" id="GO:0004421">
    <property type="term" value="F:hydroxymethylglutaryl-CoA synthase activity"/>
    <property type="evidence" value="ECO:0007669"/>
    <property type="project" value="InterPro"/>
</dbReference>
<keyword evidence="6" id="KW-1185">Reference proteome</keyword>
<evidence type="ECO:0000256" key="1">
    <source>
        <dbReference type="ARBA" id="ARBA00007061"/>
    </source>
</evidence>
<dbReference type="Pfam" id="PF08540">
    <property type="entry name" value="HMG_CoA_synt_C"/>
    <property type="match status" value="1"/>
</dbReference>
<organism evidence="5 6">
    <name type="scientific">Micromonospora echinospora</name>
    <name type="common">Micromonospora purpurea</name>
    <dbReference type="NCBI Taxonomy" id="1877"/>
    <lineage>
        <taxon>Bacteria</taxon>
        <taxon>Bacillati</taxon>
        <taxon>Actinomycetota</taxon>
        <taxon>Actinomycetes</taxon>
        <taxon>Micromonosporales</taxon>
        <taxon>Micromonosporaceae</taxon>
        <taxon>Micromonospora</taxon>
    </lineage>
</organism>
<dbReference type="SUPFAM" id="SSF53901">
    <property type="entry name" value="Thiolase-like"/>
    <property type="match status" value="2"/>
</dbReference>
<dbReference type="Proteomes" id="UP000198253">
    <property type="component" value="Chromosome I"/>
</dbReference>
<protein>
    <submittedName>
        <fullName evidence="5">Hydroxymethylglutaryl-CoA synthase</fullName>
    </submittedName>
</protein>
<accession>A0A1C4ZWB8</accession>
<proteinExistence type="inferred from homology"/>
<dbReference type="PANTHER" id="PTHR43323:SF2">
    <property type="entry name" value="HYDROXYMETHYLGLUTARYL-COA SYNTHASE"/>
    <property type="match status" value="1"/>
</dbReference>
<dbReference type="PANTHER" id="PTHR43323">
    <property type="entry name" value="3-HYDROXY-3-METHYLGLUTARYL COENZYME A SYNTHASE"/>
    <property type="match status" value="1"/>
</dbReference>
<evidence type="ECO:0000313" key="5">
    <source>
        <dbReference type="EMBL" id="SCF37262.1"/>
    </source>
</evidence>
<dbReference type="Pfam" id="PF01154">
    <property type="entry name" value="HMG_CoA_synt_N"/>
    <property type="match status" value="1"/>
</dbReference>
<dbReference type="RefSeq" id="WP_088984500.1">
    <property type="nucleotide sequence ID" value="NZ_LT607413.1"/>
</dbReference>
<sequence length="415" mass="46211">MRVGIEKLNLYGGRAYLTIADLASARGGSLDELERRQMVPYEARSIIPPYEDPVTLAVNATERLLTDADREQIELVVVATESAVDFGKPISTWVQRHSRLPAHSRNFEVKHMCYGGTAALRVAASWVASNVRPGKKALVINSDLSRTRNHVQTEDDDLGELMAGGSAVAMLVSAEPTVFELELAKAGYWTNELSDALRPNSRTEIITGQTSFYSYLDALEETYERYEHLVGEVDFDAYFRKNIYHAPFPGMTRIAHKTLLNRIGVFDKAAIEASWRDRVADSTHFARRIGSAYGASTFICLLGMLHAGSGFAAGDRFSVFAYGSGCQAEFYSGLAGADAQTYVRGLDVDAHLDSRVRLGVEQYEQIEKACESNIDEPSYEPLTQDVGDLYAQRYDGQRLLVLEGVRDYQRHYTWS</sequence>
<dbReference type="InterPro" id="IPR016039">
    <property type="entry name" value="Thiolase-like"/>
</dbReference>
<dbReference type="InParanoid" id="A0A1C4ZWB8"/>
<keyword evidence="2" id="KW-0808">Transferase</keyword>
<evidence type="ECO:0000313" key="6">
    <source>
        <dbReference type="Proteomes" id="UP000198253"/>
    </source>
</evidence>
<feature type="domain" description="Hydroxymethylglutaryl-coenzyme A synthase N-terminal" evidence="3">
    <location>
        <begin position="50"/>
        <end position="145"/>
    </location>
</feature>
<dbReference type="AlphaFoldDB" id="A0A1C4ZWB8"/>
<name>A0A1C4ZWB8_MICEC</name>
<comment type="similarity">
    <text evidence="1">Belongs to the thiolase-like superfamily. HMG-CoA synthase family.</text>
</comment>
<dbReference type="GO" id="GO:0006084">
    <property type="term" value="P:acetyl-CoA metabolic process"/>
    <property type="evidence" value="ECO:0007669"/>
    <property type="project" value="InterPro"/>
</dbReference>